<name>A0ABW0YRC0_9BACI</name>
<gene>
    <name evidence="1" type="ORF">ACFPU1_12800</name>
</gene>
<comment type="caution">
    <text evidence="1">The sequence shown here is derived from an EMBL/GenBank/DDBJ whole genome shotgun (WGS) entry which is preliminary data.</text>
</comment>
<organism evidence="1 2">
    <name type="scientific">Thalassorhabdus alkalitolerans</name>
    <dbReference type="NCBI Taxonomy" id="2282697"/>
    <lineage>
        <taxon>Bacteria</taxon>
        <taxon>Bacillati</taxon>
        <taxon>Bacillota</taxon>
        <taxon>Bacilli</taxon>
        <taxon>Bacillales</taxon>
        <taxon>Bacillaceae</taxon>
        <taxon>Thalassorhabdus</taxon>
    </lineage>
</organism>
<protein>
    <submittedName>
        <fullName evidence="1">Ornithine cyclodeaminase</fullName>
    </submittedName>
</protein>
<sequence length="848" mass="98072">MGLFNTVKRILGNAAKEGENRKKSSVKPKGRNNGLLRRVYKPNYKIKQPISVTLSETVEWKNFFSITKNNPLLPGFENRSRRKFNLLHKGKDCIVVSAAKEITLIQEKGTYNIDLKDSPLEKMTIFKANKNGAILVQKENVAFVSFAKAKAYIYEFKWQPFTFELSDSHWLVGTRETYEGPGELYCFDFNGNETWGLTFVEKMQSLFGEIKFTPYHIEFSTLGDYILVSSMDKLYKIDKEGRLISRIAISEVKEAELKEKHEEAIRDINSARTEEEFKEIYVQQLVQQLTANFERMTLNSPLSGFTHEPTTEMMFILEEQGRVSAWDKDGRLQWLKAFNKSGRFIKWINNRLVVSLETGETFWLDKTGRITNGIGLPKQAETVSLIEEQNKYLIVAMDNRLYEFNPEENKLVTGSEGYPGMELFKFLSHNTFFDGHKGKQGYLWLAPLGHSWELYIPSKVASSEGTDTLSSEVAPEMSETTKFPQIWTYGDREGRHLVEVAYDFERERIYIVEKVEKDFYDLLNRYPDNEKDREREKHEHLIKCLDFHLNEIWETRVYIPHIWELVLAPDGKTFFISEPIKEAISYLPGNLLAYSDEGKLVGKFKIPAQGFHIDFSSENEGVVTFATDKGETPIKQKITKNQAGKWTLDKKVELLEDKKGEYGAGMYNGETKNFSFKRSEKKKYHVKSEENESEIKVNGAIYEYGETPSNLLMVRTGNKSVMFFDGSLNKVNELKTETNIVNIVLGDDTFIINTKNEFIGYSYEFNLKYRFSPSPKAYINEVKWLEGDKSYLWGVGNSSKLVIAKIMETGEIKYSEEFEEIISAVPFVHNKDRFFVRFNGKIKSYSLK</sequence>
<evidence type="ECO:0000313" key="2">
    <source>
        <dbReference type="Proteomes" id="UP001596142"/>
    </source>
</evidence>
<proteinExistence type="predicted"/>
<evidence type="ECO:0000313" key="1">
    <source>
        <dbReference type="EMBL" id="MFC5713663.1"/>
    </source>
</evidence>
<reference evidence="2" key="1">
    <citation type="journal article" date="2019" name="Int. J. Syst. Evol. Microbiol.">
        <title>The Global Catalogue of Microorganisms (GCM) 10K type strain sequencing project: providing services to taxonomists for standard genome sequencing and annotation.</title>
        <authorList>
            <consortium name="The Broad Institute Genomics Platform"/>
            <consortium name="The Broad Institute Genome Sequencing Center for Infectious Disease"/>
            <person name="Wu L."/>
            <person name="Ma J."/>
        </authorList>
    </citation>
    <scope>NUCLEOTIDE SEQUENCE [LARGE SCALE GENOMIC DNA]</scope>
    <source>
        <strain evidence="2">CECT 7184</strain>
    </source>
</reference>
<dbReference type="SUPFAM" id="SSF101898">
    <property type="entry name" value="NHL repeat"/>
    <property type="match status" value="1"/>
</dbReference>
<dbReference type="Proteomes" id="UP001596142">
    <property type="component" value="Unassembled WGS sequence"/>
</dbReference>
<dbReference type="EMBL" id="JBHSOZ010000005">
    <property type="protein sequence ID" value="MFC5713663.1"/>
    <property type="molecule type" value="Genomic_DNA"/>
</dbReference>
<accession>A0ABW0YRC0</accession>
<dbReference type="SUPFAM" id="SSF69322">
    <property type="entry name" value="Tricorn protease domain 2"/>
    <property type="match status" value="1"/>
</dbReference>
<keyword evidence="2" id="KW-1185">Reference proteome</keyword>
<dbReference type="RefSeq" id="WP_385941722.1">
    <property type="nucleotide sequence ID" value="NZ_JBHSOZ010000005.1"/>
</dbReference>